<accession>A0A1D7QBU1</accession>
<evidence type="ECO:0000313" key="2">
    <source>
        <dbReference type="Proteomes" id="UP000094313"/>
    </source>
</evidence>
<dbReference type="KEGG" id="psty:BFS30_02085"/>
<dbReference type="EMBL" id="CP017141">
    <property type="protein sequence ID" value="AOM76059.1"/>
    <property type="molecule type" value="Genomic_DNA"/>
</dbReference>
<dbReference type="RefSeq" id="WP_069377755.1">
    <property type="nucleotide sequence ID" value="NZ_CP017141.1"/>
</dbReference>
<name>A0A1D7QBU1_9SPHI</name>
<gene>
    <name evidence="1" type="ORF">BFS30_02085</name>
</gene>
<dbReference type="OrthoDB" id="769564at2"/>
<proteinExistence type="predicted"/>
<dbReference type="Proteomes" id="UP000094313">
    <property type="component" value="Chromosome"/>
</dbReference>
<organism evidence="1 2">
    <name type="scientific">Pedobacter steynii</name>
    <dbReference type="NCBI Taxonomy" id="430522"/>
    <lineage>
        <taxon>Bacteria</taxon>
        <taxon>Pseudomonadati</taxon>
        <taxon>Bacteroidota</taxon>
        <taxon>Sphingobacteriia</taxon>
        <taxon>Sphingobacteriales</taxon>
        <taxon>Sphingobacteriaceae</taxon>
        <taxon>Pedobacter</taxon>
    </lineage>
</organism>
<evidence type="ECO:0000313" key="1">
    <source>
        <dbReference type="EMBL" id="AOM76059.1"/>
    </source>
</evidence>
<dbReference type="AlphaFoldDB" id="A0A1D7QBU1"/>
<reference evidence="1 2" key="1">
    <citation type="submission" date="2016-08" db="EMBL/GenBank/DDBJ databases">
        <authorList>
            <person name="Seilhamer J.J."/>
        </authorList>
    </citation>
    <scope>NUCLEOTIDE SEQUENCE [LARGE SCALE GENOMIC DNA]</scope>
    <source>
        <strain evidence="1 2">DX4</strain>
    </source>
</reference>
<keyword evidence="2" id="KW-1185">Reference proteome</keyword>
<protein>
    <submittedName>
        <fullName evidence="1">Uncharacterized protein</fullName>
    </submittedName>
</protein>
<sequence>MAKSWYVYMGAGDPTLFSSYRRLTVKHTCLCGNQICAIYAKGEDTLPEGPLSINLQQYIKAALATGALQPERPAGTKKYVYLRSVLP</sequence>